<evidence type="ECO:0008006" key="2">
    <source>
        <dbReference type="Google" id="ProtNLM"/>
    </source>
</evidence>
<dbReference type="STRING" id="340177.Cag_0662"/>
<organism evidence="1">
    <name type="scientific">Chlorobium chlorochromatii (strain CaD3)</name>
    <dbReference type="NCBI Taxonomy" id="340177"/>
    <lineage>
        <taxon>Bacteria</taxon>
        <taxon>Pseudomonadati</taxon>
        <taxon>Chlorobiota</taxon>
        <taxon>Chlorobiia</taxon>
        <taxon>Chlorobiales</taxon>
        <taxon>Chlorobiaceae</taxon>
        <taxon>Chlorobium/Pelodictyon group</taxon>
        <taxon>Chlorobium</taxon>
    </lineage>
</organism>
<dbReference type="EMBL" id="CP000108">
    <property type="protein sequence ID" value="ABB27935.1"/>
    <property type="molecule type" value="Genomic_DNA"/>
</dbReference>
<sequence length="117" mass="13019">MIFFVSFGGIWASGGGCSMWLAERDELVTMFQRDVVEVKPLRNRRLVLTFRDGLVATLCLDDIVHHYNGVFLPLLDVAYFNQVAINRDLGTIVWPNGADVCPDVLYAVASGKPIVCE</sequence>
<dbReference type="AlphaFoldDB" id="Q3ASU0"/>
<dbReference type="KEGG" id="cch:Cag_0662"/>
<accession>Q3ASU0</accession>
<dbReference type="HOGENOM" id="CLU_2080572_0_0_10"/>
<dbReference type="Pfam" id="PF10387">
    <property type="entry name" value="DUF2442"/>
    <property type="match status" value="1"/>
</dbReference>
<dbReference type="Gene3D" id="3.30.2020.10">
    <property type="entry name" value="NE0471-like N-terminal domain"/>
    <property type="match status" value="1"/>
</dbReference>
<dbReference type="InterPro" id="IPR036782">
    <property type="entry name" value="NE0471-like_N"/>
</dbReference>
<name>Q3ASU0_CHLCH</name>
<evidence type="ECO:0000313" key="1">
    <source>
        <dbReference type="EMBL" id="ABB27935.1"/>
    </source>
</evidence>
<dbReference type="InterPro" id="IPR018841">
    <property type="entry name" value="DUF2442"/>
</dbReference>
<reference evidence="1" key="1">
    <citation type="submission" date="2005-08" db="EMBL/GenBank/DDBJ databases">
        <title>Complete sequence of Chlorobium chlorochromatii CaD3.</title>
        <authorList>
            <person name="Copeland A."/>
            <person name="Lucas S."/>
            <person name="Lapidus A."/>
            <person name="Barry K."/>
            <person name="Detter J.C."/>
            <person name="Glavina T."/>
            <person name="Hammon N."/>
            <person name="Israni S."/>
            <person name="Pitluck S."/>
            <person name="Bryant D."/>
            <person name="Schmutz J."/>
            <person name="Larimer F."/>
            <person name="Land M."/>
            <person name="Kyrpides N."/>
            <person name="Ivanova N."/>
            <person name="Richardson P."/>
        </authorList>
    </citation>
    <scope>NUCLEOTIDE SEQUENCE [LARGE SCALE GENOMIC DNA]</scope>
    <source>
        <strain evidence="1">CaD3</strain>
    </source>
</reference>
<gene>
    <name evidence="1" type="ordered locus">Cag_0662</name>
</gene>
<dbReference type="SUPFAM" id="SSF143880">
    <property type="entry name" value="NE0471 N-terminal domain-like"/>
    <property type="match status" value="1"/>
</dbReference>
<protein>
    <recommendedName>
        <fullName evidence="2">DUF2442 domain-containing protein</fullName>
    </recommendedName>
</protein>
<proteinExistence type="predicted"/>